<proteinExistence type="predicted"/>
<dbReference type="EMBL" id="MU276008">
    <property type="protein sequence ID" value="KAI0043675.1"/>
    <property type="molecule type" value="Genomic_DNA"/>
</dbReference>
<accession>A0ACB8RIB6</accession>
<comment type="caution">
    <text evidence="1">The sequence shown here is derived from an EMBL/GenBank/DDBJ whole genome shotgun (WGS) entry which is preliminary data.</text>
</comment>
<gene>
    <name evidence="1" type="ORF">FA95DRAFT_361654</name>
</gene>
<evidence type="ECO:0000313" key="2">
    <source>
        <dbReference type="Proteomes" id="UP000814033"/>
    </source>
</evidence>
<keyword evidence="1" id="KW-0808">Transferase</keyword>
<evidence type="ECO:0000313" key="1">
    <source>
        <dbReference type="EMBL" id="KAI0043675.1"/>
    </source>
</evidence>
<sequence length="420" mass="45495">MDPAEPVYHKKTLHSKRSFGKHPHKIDSPAYDASEEDNELTDDGASALSVSASSRPPAAARPPGTTSAGTSASPAAPAVRSRPKHHLASSAVLSDDGVDSPTYDGDIESSTTAGPARESSALSGTNTHVHSSSVSALTSPASIVRALQDDLRVPTVVTVLAPPSTASSSDGDIEPVRVITTLAHGAHTTAAPEPEPVAASRRAFNPAALTPADIQEFVRKAIDGELHRKYKINEPPAGRPVRIYADGVYDLFHFGHALQLRQAKLSFPDVYLLVGVNSDEQVKEHKFKCVMDHAERCEAARHCRWVDEVVSEAPWVIGADFIEKYAIDYVAHDEDPYMSAGHEDVYNFAKSQGKFIPTRRTPGVSTSSLLERIVKGYRKRDFDKKLEKMGRAELMAQGSDYEDKAGSEDDHVDVDGRRSR</sequence>
<keyword evidence="2" id="KW-1185">Reference proteome</keyword>
<organism evidence="1 2">
    <name type="scientific">Auriscalpium vulgare</name>
    <dbReference type="NCBI Taxonomy" id="40419"/>
    <lineage>
        <taxon>Eukaryota</taxon>
        <taxon>Fungi</taxon>
        <taxon>Dikarya</taxon>
        <taxon>Basidiomycota</taxon>
        <taxon>Agaricomycotina</taxon>
        <taxon>Agaricomycetes</taxon>
        <taxon>Russulales</taxon>
        <taxon>Auriscalpiaceae</taxon>
        <taxon>Auriscalpium</taxon>
    </lineage>
</organism>
<reference evidence="1" key="1">
    <citation type="submission" date="2021-02" db="EMBL/GenBank/DDBJ databases">
        <authorList>
            <consortium name="DOE Joint Genome Institute"/>
            <person name="Ahrendt S."/>
            <person name="Looney B.P."/>
            <person name="Miyauchi S."/>
            <person name="Morin E."/>
            <person name="Drula E."/>
            <person name="Courty P.E."/>
            <person name="Chicoki N."/>
            <person name="Fauchery L."/>
            <person name="Kohler A."/>
            <person name="Kuo A."/>
            <person name="Labutti K."/>
            <person name="Pangilinan J."/>
            <person name="Lipzen A."/>
            <person name="Riley R."/>
            <person name="Andreopoulos W."/>
            <person name="He G."/>
            <person name="Johnson J."/>
            <person name="Barry K.W."/>
            <person name="Grigoriev I.V."/>
            <person name="Nagy L."/>
            <person name="Hibbett D."/>
            <person name="Henrissat B."/>
            <person name="Matheny P.B."/>
            <person name="Labbe J."/>
            <person name="Martin F."/>
        </authorList>
    </citation>
    <scope>NUCLEOTIDE SEQUENCE</scope>
    <source>
        <strain evidence="1">FP105234-sp</strain>
    </source>
</reference>
<name>A0ACB8RIB6_9AGAM</name>
<protein>
    <submittedName>
        <fullName evidence="1">Nucleotidylyl transferase</fullName>
    </submittedName>
</protein>
<reference evidence="1" key="2">
    <citation type="journal article" date="2022" name="New Phytol.">
        <title>Evolutionary transition to the ectomycorrhizal habit in the genomes of a hyperdiverse lineage of mushroom-forming fungi.</title>
        <authorList>
            <person name="Looney B."/>
            <person name="Miyauchi S."/>
            <person name="Morin E."/>
            <person name="Drula E."/>
            <person name="Courty P.E."/>
            <person name="Kohler A."/>
            <person name="Kuo A."/>
            <person name="LaButti K."/>
            <person name="Pangilinan J."/>
            <person name="Lipzen A."/>
            <person name="Riley R."/>
            <person name="Andreopoulos W."/>
            <person name="He G."/>
            <person name="Johnson J."/>
            <person name="Nolan M."/>
            <person name="Tritt A."/>
            <person name="Barry K.W."/>
            <person name="Grigoriev I.V."/>
            <person name="Nagy L.G."/>
            <person name="Hibbett D."/>
            <person name="Henrissat B."/>
            <person name="Matheny P.B."/>
            <person name="Labbe J."/>
            <person name="Martin F.M."/>
        </authorList>
    </citation>
    <scope>NUCLEOTIDE SEQUENCE</scope>
    <source>
        <strain evidence="1">FP105234-sp</strain>
    </source>
</reference>
<dbReference type="Proteomes" id="UP000814033">
    <property type="component" value="Unassembled WGS sequence"/>
</dbReference>